<evidence type="ECO:0000313" key="26">
    <source>
        <dbReference type="Proteomes" id="UP000727407"/>
    </source>
</evidence>
<dbReference type="GO" id="GO:0000166">
    <property type="term" value="F:nucleotide binding"/>
    <property type="evidence" value="ECO:0007669"/>
    <property type="project" value="UniProtKB-KW"/>
</dbReference>
<evidence type="ECO:0000256" key="5">
    <source>
        <dbReference type="ARBA" id="ARBA00011748"/>
    </source>
</evidence>
<dbReference type="AlphaFoldDB" id="A0A8J4U3T7"/>
<keyword evidence="16" id="KW-0325">Glycoprotein</keyword>
<accession>A0A8J4U3T7</accession>
<dbReference type="FunFam" id="3.90.550.50:FF:000017">
    <property type="entry name" value="Glycoprotein-N-acetylgalactosamine 3-beta-galactosyltransferase 1"/>
    <property type="match status" value="1"/>
</dbReference>
<dbReference type="Pfam" id="PF02434">
    <property type="entry name" value="Fringe"/>
    <property type="match status" value="1"/>
</dbReference>
<protein>
    <recommendedName>
        <fullName evidence="18">Glycoprotein-N-acetylgalactosamine 3-beta-galactosyltransferase 1</fullName>
        <ecNumber evidence="6">2.4.1.122</ecNumber>
    </recommendedName>
    <alternativeName>
        <fullName evidence="20">Core 1 O-glycan T-synthase</fullName>
    </alternativeName>
    <alternativeName>
        <fullName evidence="21">Core 1 UDP-galactose:N-acetylgalactosamine-alpha-R beta 1,3-galactosyltransferase 1</fullName>
    </alternativeName>
    <alternativeName>
        <fullName evidence="19">Core 1 beta1,3-galactosyltransferase 1</fullName>
    </alternativeName>
</protein>
<name>A0A8J4U3T7_CLAMG</name>
<evidence type="ECO:0000256" key="8">
    <source>
        <dbReference type="ARBA" id="ARBA00022679"/>
    </source>
</evidence>
<keyword evidence="12" id="KW-0735">Signal-anchor</keyword>
<dbReference type="Proteomes" id="UP000727407">
    <property type="component" value="Unassembled WGS sequence"/>
</dbReference>
<evidence type="ECO:0000256" key="11">
    <source>
        <dbReference type="ARBA" id="ARBA00022741"/>
    </source>
</evidence>
<dbReference type="GO" id="GO:0016263">
    <property type="term" value="F:glycoprotein-N-acetylgalactosamine 3-beta-galactosyltransferase activity"/>
    <property type="evidence" value="ECO:0007669"/>
    <property type="project" value="UniProtKB-EC"/>
</dbReference>
<evidence type="ECO:0000256" key="19">
    <source>
        <dbReference type="ARBA" id="ARBA00041226"/>
    </source>
</evidence>
<dbReference type="UniPathway" id="UPA00378"/>
<evidence type="ECO:0000259" key="24">
    <source>
        <dbReference type="Pfam" id="PF02434"/>
    </source>
</evidence>
<keyword evidence="7" id="KW-0328">Glycosyltransferase</keyword>
<comment type="pathway">
    <text evidence="3">Protein modification; protein glycosylation.</text>
</comment>
<keyword evidence="9" id="KW-0812">Transmembrane</keyword>
<organism evidence="25 26">
    <name type="scientific">Clarias magur</name>
    <name type="common">Asian catfish</name>
    <name type="synonym">Macropteronotus magur</name>
    <dbReference type="NCBI Taxonomy" id="1594786"/>
    <lineage>
        <taxon>Eukaryota</taxon>
        <taxon>Metazoa</taxon>
        <taxon>Chordata</taxon>
        <taxon>Craniata</taxon>
        <taxon>Vertebrata</taxon>
        <taxon>Euteleostomi</taxon>
        <taxon>Actinopterygii</taxon>
        <taxon>Neopterygii</taxon>
        <taxon>Teleostei</taxon>
        <taxon>Ostariophysi</taxon>
        <taxon>Siluriformes</taxon>
        <taxon>Clariidae</taxon>
        <taxon>Clarias</taxon>
    </lineage>
</organism>
<comment type="subunit">
    <text evidence="5">Homodimer; disulfide-linked.</text>
</comment>
<keyword evidence="14" id="KW-0472">Membrane</keyword>
<feature type="domain" description="Fringe-like glycosyltransferase" evidence="24">
    <location>
        <begin position="23"/>
        <end position="183"/>
    </location>
</feature>
<comment type="catalytic activity">
    <reaction evidence="22">
        <text>an N-acetyl-alpha-D-galactosaminyl derivative + UDP-alpha-D-galactose = a beta-D-galactosyl-(1-&gt;3)-N-acetyl-alpha-D-galactosaminyl derivative + UDP + H(+)</text>
        <dbReference type="Rhea" id="RHEA:15621"/>
        <dbReference type="ChEBI" id="CHEBI:15378"/>
        <dbReference type="ChEBI" id="CHEBI:28257"/>
        <dbReference type="ChEBI" id="CHEBI:58223"/>
        <dbReference type="ChEBI" id="CHEBI:66914"/>
        <dbReference type="ChEBI" id="CHEBI:133470"/>
        <dbReference type="EC" id="2.4.1.122"/>
    </reaction>
</comment>
<evidence type="ECO:0000256" key="15">
    <source>
        <dbReference type="ARBA" id="ARBA00023157"/>
    </source>
</evidence>
<dbReference type="PANTHER" id="PTHR23033">
    <property type="entry name" value="BETA1,3-GALACTOSYLTRANSFERASE"/>
    <property type="match status" value="1"/>
</dbReference>
<evidence type="ECO:0000256" key="4">
    <source>
        <dbReference type="ARBA" id="ARBA00006462"/>
    </source>
</evidence>
<evidence type="ECO:0000256" key="7">
    <source>
        <dbReference type="ARBA" id="ARBA00022676"/>
    </source>
</evidence>
<comment type="caution">
    <text evidence="25">The sequence shown here is derived from an EMBL/GenBank/DDBJ whole genome shotgun (WGS) entry which is preliminary data.</text>
</comment>
<keyword evidence="13" id="KW-1133">Transmembrane helix</keyword>
<evidence type="ECO:0000256" key="21">
    <source>
        <dbReference type="ARBA" id="ARBA00043065"/>
    </source>
</evidence>
<evidence type="ECO:0000256" key="18">
    <source>
        <dbReference type="ARBA" id="ARBA00040898"/>
    </source>
</evidence>
<evidence type="ECO:0000256" key="6">
    <source>
        <dbReference type="ARBA" id="ARBA00012557"/>
    </source>
</evidence>
<dbReference type="InterPro" id="IPR026050">
    <property type="entry name" value="C1GALT1/C1GALT1_chp1"/>
</dbReference>
<dbReference type="OrthoDB" id="414175at2759"/>
<comment type="cofactor">
    <cofactor evidence="1">
        <name>Mn(2+)</name>
        <dbReference type="ChEBI" id="CHEBI:29035"/>
    </cofactor>
</comment>
<evidence type="ECO:0000256" key="22">
    <source>
        <dbReference type="ARBA" id="ARBA00048842"/>
    </source>
</evidence>
<dbReference type="InterPro" id="IPR003378">
    <property type="entry name" value="Fringe-like_glycosylTrfase"/>
</dbReference>
<proteinExistence type="inferred from homology"/>
<comment type="function">
    <text evidence="23">Glycosyltransferase that generates the core 1 O-glycan Gal-beta1-3GalNAc-alpha1-Ser/Thr (T antigen), which is a precursor for many extended O-glycans in glycoproteins.</text>
</comment>
<evidence type="ECO:0000313" key="25">
    <source>
        <dbReference type="EMBL" id="KAF5899098.1"/>
    </source>
</evidence>
<evidence type="ECO:0000256" key="14">
    <source>
        <dbReference type="ARBA" id="ARBA00023136"/>
    </source>
</evidence>
<reference evidence="25" key="1">
    <citation type="submission" date="2020-07" db="EMBL/GenBank/DDBJ databases">
        <title>Clarias magur genome sequencing, assembly and annotation.</title>
        <authorList>
            <person name="Kushwaha B."/>
            <person name="Kumar R."/>
            <person name="Das P."/>
            <person name="Joshi C.G."/>
            <person name="Kumar D."/>
            <person name="Nagpure N.S."/>
            <person name="Pandey M."/>
            <person name="Agarwal S."/>
            <person name="Srivastava S."/>
            <person name="Singh M."/>
            <person name="Sahoo L."/>
            <person name="Jayasankar P."/>
            <person name="Meher P.K."/>
            <person name="Koringa P.G."/>
            <person name="Iquebal M.A."/>
            <person name="Das S.P."/>
            <person name="Bit A."/>
            <person name="Patnaik S."/>
            <person name="Patel N."/>
            <person name="Shah T.M."/>
            <person name="Hinsu A."/>
            <person name="Jena J.K."/>
        </authorList>
    </citation>
    <scope>NUCLEOTIDE SEQUENCE</scope>
    <source>
        <strain evidence="25">CIFAMagur01</strain>
        <tissue evidence="25">Testis</tissue>
    </source>
</reference>
<comment type="similarity">
    <text evidence="4">Belongs to the glycosyltransferase 31 family. Beta3-Gal-T subfamily.</text>
</comment>
<evidence type="ECO:0000256" key="2">
    <source>
        <dbReference type="ARBA" id="ARBA00004606"/>
    </source>
</evidence>
<dbReference type="GO" id="GO:0030145">
    <property type="term" value="F:manganese ion binding"/>
    <property type="evidence" value="ECO:0007669"/>
    <property type="project" value="UniProtKB-ARBA"/>
</dbReference>
<keyword evidence="26" id="KW-1185">Reference proteome</keyword>
<dbReference type="GO" id="GO:0016020">
    <property type="term" value="C:membrane"/>
    <property type="evidence" value="ECO:0007669"/>
    <property type="project" value="UniProtKB-SubCell"/>
</dbReference>
<evidence type="ECO:0000256" key="12">
    <source>
        <dbReference type="ARBA" id="ARBA00022968"/>
    </source>
</evidence>
<keyword evidence="8" id="KW-0808">Transferase</keyword>
<evidence type="ECO:0000256" key="10">
    <source>
        <dbReference type="ARBA" id="ARBA00022723"/>
    </source>
</evidence>
<keyword evidence="17" id="KW-0464">Manganese</keyword>
<gene>
    <name evidence="25" type="ORF">DAT39_011194</name>
</gene>
<comment type="subcellular location">
    <subcellularLocation>
        <location evidence="2">Membrane</location>
        <topology evidence="2">Single-pass type II membrane protein</topology>
    </subcellularLocation>
</comment>
<evidence type="ECO:0000256" key="9">
    <source>
        <dbReference type="ARBA" id="ARBA00022692"/>
    </source>
</evidence>
<evidence type="ECO:0000256" key="17">
    <source>
        <dbReference type="ARBA" id="ARBA00023211"/>
    </source>
</evidence>
<keyword evidence="15" id="KW-1015">Disulfide bond</keyword>
<evidence type="ECO:0000256" key="1">
    <source>
        <dbReference type="ARBA" id="ARBA00001936"/>
    </source>
</evidence>
<dbReference type="Gene3D" id="3.90.550.50">
    <property type="match status" value="1"/>
</dbReference>
<evidence type="ECO:0000256" key="16">
    <source>
        <dbReference type="ARBA" id="ARBA00023180"/>
    </source>
</evidence>
<keyword evidence="11" id="KW-0547">Nucleotide-binding</keyword>
<dbReference type="EC" id="2.4.1.122" evidence="6"/>
<dbReference type="EMBL" id="QNUK01000178">
    <property type="protein sequence ID" value="KAF5899098.1"/>
    <property type="molecule type" value="Genomic_DNA"/>
</dbReference>
<evidence type="ECO:0000256" key="13">
    <source>
        <dbReference type="ARBA" id="ARBA00022989"/>
    </source>
</evidence>
<dbReference type="PANTHER" id="PTHR23033:SF13">
    <property type="entry name" value="GLYCOPROTEIN-N-ACETYLGALACTOSAMINE 3-BETA-GALACTOSYLTRANSFERASE 1"/>
    <property type="match status" value="1"/>
</dbReference>
<feature type="non-terminal residue" evidence="25">
    <location>
        <position position="1"/>
    </location>
</feature>
<evidence type="ECO:0000256" key="3">
    <source>
        <dbReference type="ARBA" id="ARBA00004922"/>
    </source>
</evidence>
<sequence>MHFTDEVAKQLSSKVRLLCWIMTTPTNLEKKTKHVRGTWAKRCNMVLYMSSSTSDFPTVGLNVSEGRANLYWKTIRAFQYIHTHHLDSADWFVKADDDTFMVPENLRLLLSRYDTNKPIYLGHRFRVLVKQGYMSGGAGYVLSREALKRFVQGFSSGQCTHTSSVEDAALGGCMETMKVEAADSRDEKLRETFNPFPPEHDLLPPASGKQTWGYSYYPPNK</sequence>
<evidence type="ECO:0000256" key="23">
    <source>
        <dbReference type="ARBA" id="ARBA00059245"/>
    </source>
</evidence>
<keyword evidence="10" id="KW-0479">Metal-binding</keyword>
<evidence type="ECO:0000256" key="20">
    <source>
        <dbReference type="ARBA" id="ARBA00042009"/>
    </source>
</evidence>